<proteinExistence type="predicted"/>
<evidence type="ECO:0000313" key="1">
    <source>
        <dbReference type="EMBL" id="MPM61143.1"/>
    </source>
</evidence>
<organism evidence="1">
    <name type="scientific">bioreactor metagenome</name>
    <dbReference type="NCBI Taxonomy" id="1076179"/>
    <lineage>
        <taxon>unclassified sequences</taxon>
        <taxon>metagenomes</taxon>
        <taxon>ecological metagenomes</taxon>
    </lineage>
</organism>
<comment type="caution">
    <text evidence="1">The sequence shown here is derived from an EMBL/GenBank/DDBJ whole genome shotgun (WGS) entry which is preliminary data.</text>
</comment>
<dbReference type="EMBL" id="VSSQ01018173">
    <property type="protein sequence ID" value="MPM61143.1"/>
    <property type="molecule type" value="Genomic_DNA"/>
</dbReference>
<dbReference type="AlphaFoldDB" id="A0A645BD91"/>
<gene>
    <name evidence="1" type="ORF">SDC9_107997</name>
</gene>
<sequence length="146" mass="15982">MVGKHARPAGARARTAQQLVEVVAVEDVVAQHQRAGAAVQELFANQKGLRQPIGTGLHRVLQANAPLAAVAQQLLETRRVLRRADDQNVANTRQHQRAERVVDHWLVIDRQQLLADRQCGGMQARARASGQDDALALRGSDRGCHV</sequence>
<protein>
    <submittedName>
        <fullName evidence="1">Uncharacterized protein</fullName>
    </submittedName>
</protein>
<reference evidence="1" key="1">
    <citation type="submission" date="2019-08" db="EMBL/GenBank/DDBJ databases">
        <authorList>
            <person name="Kucharzyk K."/>
            <person name="Murdoch R.W."/>
            <person name="Higgins S."/>
            <person name="Loffler F."/>
        </authorList>
    </citation>
    <scope>NUCLEOTIDE SEQUENCE</scope>
</reference>
<accession>A0A645BD91</accession>
<name>A0A645BD91_9ZZZZ</name>